<evidence type="ECO:0000256" key="1">
    <source>
        <dbReference type="SAM" id="MobiDB-lite"/>
    </source>
</evidence>
<reference evidence="4" key="1">
    <citation type="submission" date="2014-06" db="EMBL/GenBank/DDBJ databases">
        <authorList>
            <person name="Winans N.J."/>
            <person name="Newell P.D."/>
            <person name="Douglas A.E."/>
        </authorList>
    </citation>
    <scope>NUCLEOTIDE SEQUENCE [LARGE SCALE GENOMIC DNA]</scope>
    <source>
        <strain evidence="4">DsW_057</strain>
    </source>
</reference>
<dbReference type="PROSITE" id="PS51257">
    <property type="entry name" value="PROKAR_LIPOPROTEIN"/>
    <property type="match status" value="1"/>
</dbReference>
<dbReference type="InterPro" id="IPR005590">
    <property type="entry name" value="DUF333"/>
</dbReference>
<accession>A0A1Y3GAJ4</accession>
<dbReference type="Proteomes" id="UP000242683">
    <property type="component" value="Unassembled WGS sequence"/>
</dbReference>
<dbReference type="PANTHER" id="PTHR38008:SF2">
    <property type="entry name" value="HEMOLYSIN"/>
    <property type="match status" value="1"/>
</dbReference>
<proteinExistence type="predicted"/>
<feature type="signal peptide" evidence="2">
    <location>
        <begin position="1"/>
        <end position="28"/>
    </location>
</feature>
<dbReference type="Pfam" id="PF03891">
    <property type="entry name" value="DUF333"/>
    <property type="match status" value="1"/>
</dbReference>
<sequence length="119" mass="12169">MPFHKKSSGMAALSLALLGLAACQPAPASTALPHGLTPPGSTPAATTETPSASSPQRSKLIGMANPASVHCVNAGGKLEIRTGSSGGQYGVCHMPDGTSCEEWSFFRTGQCKAETLQNR</sequence>
<evidence type="ECO:0000313" key="4">
    <source>
        <dbReference type="Proteomes" id="UP000242683"/>
    </source>
</evidence>
<feature type="compositionally biased region" description="Low complexity" evidence="1">
    <location>
        <begin position="37"/>
        <end position="55"/>
    </location>
</feature>
<dbReference type="AlphaFoldDB" id="A0A1Y3GAJ4"/>
<name>A0A1Y3GAJ4_9PROT</name>
<feature type="region of interest" description="Disordered" evidence="1">
    <location>
        <begin position="29"/>
        <end position="58"/>
    </location>
</feature>
<evidence type="ECO:0000313" key="3">
    <source>
        <dbReference type="EMBL" id="OUJ06607.1"/>
    </source>
</evidence>
<feature type="chain" id="PRO_5012350372" description="Hemolysin" evidence="2">
    <location>
        <begin position="29"/>
        <end position="119"/>
    </location>
</feature>
<gene>
    <name evidence="3" type="ORF">HK23_14035</name>
</gene>
<evidence type="ECO:0000256" key="2">
    <source>
        <dbReference type="SAM" id="SignalP"/>
    </source>
</evidence>
<keyword evidence="2" id="KW-0732">Signal</keyword>
<evidence type="ECO:0008006" key="5">
    <source>
        <dbReference type="Google" id="ProtNLM"/>
    </source>
</evidence>
<organism evidence="3 4">
    <name type="scientific">Acetobacter malorum</name>
    <dbReference type="NCBI Taxonomy" id="178901"/>
    <lineage>
        <taxon>Bacteria</taxon>
        <taxon>Pseudomonadati</taxon>
        <taxon>Pseudomonadota</taxon>
        <taxon>Alphaproteobacteria</taxon>
        <taxon>Acetobacterales</taxon>
        <taxon>Acetobacteraceae</taxon>
        <taxon>Acetobacter</taxon>
    </lineage>
</organism>
<dbReference type="PANTHER" id="PTHR38008">
    <property type="entry name" value="HEMOLYSIN-RELATED"/>
    <property type="match status" value="1"/>
</dbReference>
<protein>
    <recommendedName>
        <fullName evidence="5">Hemolysin</fullName>
    </recommendedName>
</protein>
<comment type="caution">
    <text evidence="3">The sequence shown here is derived from an EMBL/GenBank/DDBJ whole genome shotgun (WGS) entry which is preliminary data.</text>
</comment>
<dbReference type="EMBL" id="JOPG01000009">
    <property type="protein sequence ID" value="OUJ06607.1"/>
    <property type="molecule type" value="Genomic_DNA"/>
</dbReference>